<organism evidence="3 4">
    <name type="scientific">Turicibacter sanguinis</name>
    <dbReference type="NCBI Taxonomy" id="154288"/>
    <lineage>
        <taxon>Bacteria</taxon>
        <taxon>Bacillati</taxon>
        <taxon>Bacillota</taxon>
        <taxon>Erysipelotrichia</taxon>
        <taxon>Erysipelotrichales</taxon>
        <taxon>Turicibacteraceae</taxon>
        <taxon>Turicibacter</taxon>
    </lineage>
</organism>
<evidence type="ECO:0000259" key="1">
    <source>
        <dbReference type="Pfam" id="PF10543"/>
    </source>
</evidence>
<feature type="domain" description="KilA-N DNA-binding" evidence="1">
    <location>
        <begin position="41"/>
        <end position="123"/>
    </location>
</feature>
<evidence type="ECO:0000313" key="4">
    <source>
        <dbReference type="Proteomes" id="UP000487649"/>
    </source>
</evidence>
<protein>
    <recommendedName>
        <fullName evidence="5">KilA-N DNA-binding domain-containing protein</fullName>
    </recommendedName>
</protein>
<comment type="caution">
    <text evidence="3">The sequence shown here is derived from an EMBL/GenBank/DDBJ whole genome shotgun (WGS) entry which is preliminary data.</text>
</comment>
<name>A0A9X5AMF8_9FIRM</name>
<sequence length="278" mass="32380">MNKFNIKPFHSKGYENVNLEVKGTQEFLGKQIPVIYGGFGKGQKVVLAKTIAEIHQVEVKYINKLINNNRTRFKEGIDVIDIKNCSSSEEPQLNQLGFTQMQIAKANNIYLLSERGYAKLIKIMDSDLAWEIHEQLVDEYFSMREERFNPYANLSPELQSIIMLDQKQQMLEQQVQTVQQKVNEIEENAKLDPAEYSLVSKRVSSRVYEVQKERQMNLNKKQIGELFRALNRDILEITGVKTRTQLRQKHLDMVLDFINDWYPSRAAMFNINQMSLGI</sequence>
<dbReference type="EMBL" id="WMQE01000001">
    <property type="protein sequence ID" value="MTK19977.1"/>
    <property type="molecule type" value="Genomic_DNA"/>
</dbReference>
<evidence type="ECO:0000259" key="2">
    <source>
        <dbReference type="Pfam" id="PF10552"/>
    </source>
</evidence>
<dbReference type="Pfam" id="PF10552">
    <property type="entry name" value="ORF6C"/>
    <property type="match status" value="1"/>
</dbReference>
<evidence type="ECO:0008006" key="5">
    <source>
        <dbReference type="Google" id="ProtNLM"/>
    </source>
</evidence>
<evidence type="ECO:0000313" key="3">
    <source>
        <dbReference type="EMBL" id="MTK19977.1"/>
    </source>
</evidence>
<reference evidence="3 4" key="1">
    <citation type="journal article" date="2019" name="Nat. Med.">
        <title>A library of human gut bacterial isolates paired with longitudinal multiomics data enables mechanistic microbiome research.</title>
        <authorList>
            <person name="Poyet M."/>
            <person name="Groussin M."/>
            <person name="Gibbons S.M."/>
            <person name="Avila-Pacheco J."/>
            <person name="Jiang X."/>
            <person name="Kearney S.M."/>
            <person name="Perrotta A.R."/>
            <person name="Berdy B."/>
            <person name="Zhao S."/>
            <person name="Lieberman T.D."/>
            <person name="Swanson P.K."/>
            <person name="Smith M."/>
            <person name="Roesemann S."/>
            <person name="Alexander J.E."/>
            <person name="Rich S.A."/>
            <person name="Livny J."/>
            <person name="Vlamakis H."/>
            <person name="Clish C."/>
            <person name="Bullock K."/>
            <person name="Deik A."/>
            <person name="Scott J."/>
            <person name="Pierce K.A."/>
            <person name="Xavier R.J."/>
            <person name="Alm E.J."/>
        </authorList>
    </citation>
    <scope>NUCLEOTIDE SEQUENCE [LARGE SCALE GENOMIC DNA]</scope>
    <source>
        <strain evidence="3 4">BIOML-A198</strain>
    </source>
</reference>
<dbReference type="Proteomes" id="UP000487649">
    <property type="component" value="Unassembled WGS sequence"/>
</dbReference>
<accession>A0A9X5AMF8</accession>
<feature type="domain" description="ORF6C" evidence="2">
    <location>
        <begin position="161"/>
        <end position="266"/>
    </location>
</feature>
<dbReference type="RefSeq" id="WP_155222796.1">
    <property type="nucleotide sequence ID" value="NZ_JBKXON010000096.1"/>
</dbReference>
<dbReference type="Pfam" id="PF10543">
    <property type="entry name" value="ORF6N"/>
    <property type="match status" value="1"/>
</dbReference>
<gene>
    <name evidence="3" type="ORF">GMA92_00810</name>
</gene>
<dbReference type="InterPro" id="IPR018873">
    <property type="entry name" value="KilA-N_DNA-bd_domain"/>
</dbReference>
<dbReference type="InterPro" id="IPR018878">
    <property type="entry name" value="ORF6C_dom"/>
</dbReference>
<dbReference type="AlphaFoldDB" id="A0A9X5AMF8"/>
<proteinExistence type="predicted"/>